<keyword evidence="2" id="KW-0805">Transcription regulation</keyword>
<dbReference type="GO" id="GO:0000976">
    <property type="term" value="F:transcription cis-regulatory region binding"/>
    <property type="evidence" value="ECO:0007669"/>
    <property type="project" value="TreeGrafter"/>
</dbReference>
<dbReference type="Proteomes" id="UP000319769">
    <property type="component" value="Unassembled WGS sequence"/>
</dbReference>
<dbReference type="InterPro" id="IPR009057">
    <property type="entry name" value="Homeodomain-like_sf"/>
</dbReference>
<dbReference type="PROSITE" id="PS50977">
    <property type="entry name" value="HTH_TETR_2"/>
    <property type="match status" value="1"/>
</dbReference>
<evidence type="ECO:0000256" key="4">
    <source>
        <dbReference type="ARBA" id="ARBA00023163"/>
    </source>
</evidence>
<protein>
    <submittedName>
        <fullName evidence="7">TetR family transcriptional regulator</fullName>
    </submittedName>
</protein>
<dbReference type="OrthoDB" id="3291296at2"/>
<dbReference type="GO" id="GO:0046677">
    <property type="term" value="P:response to antibiotic"/>
    <property type="evidence" value="ECO:0007669"/>
    <property type="project" value="InterPro"/>
</dbReference>
<name>A0A5N0UVB9_9PSEU</name>
<sequence length="213" mass="24344">MPRPTQPLLSHEGVITAAVKIIDTEGLEALSLPRLAKELNVRAPSIYYHFANKDEILEEVARMIVLETPRPRDRSAENWVEYFVTQSLNFRRTILSHAKAAPVLLRYPPRDVLARVYDRSAKFLIEVGVPDELHVLILDGLDKLTLGAALTEAMKEPRQRSKIFPHADPEREPNLARALKANTRNAEDLWAESIRTFLRGVTDNHMPKKRRRS</sequence>
<dbReference type="Pfam" id="PF02909">
    <property type="entry name" value="TetR_C_1"/>
    <property type="match status" value="1"/>
</dbReference>
<dbReference type="SUPFAM" id="SSF46689">
    <property type="entry name" value="Homeodomain-like"/>
    <property type="match status" value="1"/>
</dbReference>
<dbReference type="PRINTS" id="PR00455">
    <property type="entry name" value="HTHTETR"/>
</dbReference>
<feature type="DNA-binding region" description="H-T-H motif" evidence="5">
    <location>
        <begin position="31"/>
        <end position="50"/>
    </location>
</feature>
<comment type="caution">
    <text evidence="7">The sequence shown here is derived from an EMBL/GenBank/DDBJ whole genome shotgun (WGS) entry which is preliminary data.</text>
</comment>
<keyword evidence="8" id="KW-1185">Reference proteome</keyword>
<evidence type="ECO:0000256" key="2">
    <source>
        <dbReference type="ARBA" id="ARBA00023015"/>
    </source>
</evidence>
<dbReference type="InterPro" id="IPR003012">
    <property type="entry name" value="Tet_transcr_reg_TetR"/>
</dbReference>
<dbReference type="PANTHER" id="PTHR30055">
    <property type="entry name" value="HTH-TYPE TRANSCRIPTIONAL REGULATOR RUTR"/>
    <property type="match status" value="1"/>
</dbReference>
<keyword evidence="3 5" id="KW-0238">DNA-binding</keyword>
<dbReference type="EMBL" id="VMNW02000046">
    <property type="protein sequence ID" value="KAA9156766.1"/>
    <property type="molecule type" value="Genomic_DNA"/>
</dbReference>
<feature type="domain" description="HTH tetR-type" evidence="6">
    <location>
        <begin position="8"/>
        <end position="68"/>
    </location>
</feature>
<dbReference type="InterPro" id="IPR050109">
    <property type="entry name" value="HTH-type_TetR-like_transc_reg"/>
</dbReference>
<dbReference type="GO" id="GO:0045892">
    <property type="term" value="P:negative regulation of DNA-templated transcription"/>
    <property type="evidence" value="ECO:0007669"/>
    <property type="project" value="InterPro"/>
</dbReference>
<evidence type="ECO:0000259" key="6">
    <source>
        <dbReference type="PROSITE" id="PS50977"/>
    </source>
</evidence>
<keyword evidence="1" id="KW-0678">Repressor</keyword>
<reference evidence="7" key="1">
    <citation type="submission" date="2019-09" db="EMBL/GenBank/DDBJ databases">
        <authorList>
            <person name="Teo W.F.A."/>
            <person name="Duangmal K."/>
        </authorList>
    </citation>
    <scope>NUCLEOTIDE SEQUENCE [LARGE SCALE GENOMIC DNA]</scope>
    <source>
        <strain evidence="7">K81G1</strain>
    </source>
</reference>
<evidence type="ECO:0000313" key="7">
    <source>
        <dbReference type="EMBL" id="KAA9156766.1"/>
    </source>
</evidence>
<dbReference type="InterPro" id="IPR001647">
    <property type="entry name" value="HTH_TetR"/>
</dbReference>
<dbReference type="PANTHER" id="PTHR30055:SF234">
    <property type="entry name" value="HTH-TYPE TRANSCRIPTIONAL REGULATOR BETI"/>
    <property type="match status" value="1"/>
</dbReference>
<evidence type="ECO:0000313" key="8">
    <source>
        <dbReference type="Proteomes" id="UP000319769"/>
    </source>
</evidence>
<proteinExistence type="predicted"/>
<dbReference type="PRINTS" id="PR00400">
    <property type="entry name" value="TETREPRESSOR"/>
</dbReference>
<dbReference type="InterPro" id="IPR036271">
    <property type="entry name" value="Tet_transcr_reg_TetR-rel_C_sf"/>
</dbReference>
<dbReference type="SUPFAM" id="SSF48498">
    <property type="entry name" value="Tetracyclin repressor-like, C-terminal domain"/>
    <property type="match status" value="1"/>
</dbReference>
<organism evidence="7 8">
    <name type="scientific">Amycolatopsis acidicola</name>
    <dbReference type="NCBI Taxonomy" id="2596893"/>
    <lineage>
        <taxon>Bacteria</taxon>
        <taxon>Bacillati</taxon>
        <taxon>Actinomycetota</taxon>
        <taxon>Actinomycetes</taxon>
        <taxon>Pseudonocardiales</taxon>
        <taxon>Pseudonocardiaceae</taxon>
        <taxon>Amycolatopsis</taxon>
    </lineage>
</organism>
<dbReference type="AlphaFoldDB" id="A0A5N0UVB9"/>
<evidence type="ECO:0000256" key="1">
    <source>
        <dbReference type="ARBA" id="ARBA00022491"/>
    </source>
</evidence>
<evidence type="ECO:0000256" key="3">
    <source>
        <dbReference type="ARBA" id="ARBA00023125"/>
    </source>
</evidence>
<evidence type="ECO:0000256" key="5">
    <source>
        <dbReference type="PROSITE-ProRule" id="PRU00335"/>
    </source>
</evidence>
<dbReference type="InterPro" id="IPR004111">
    <property type="entry name" value="Repressor_TetR_C"/>
</dbReference>
<dbReference type="Gene3D" id="1.10.357.10">
    <property type="entry name" value="Tetracycline Repressor, domain 2"/>
    <property type="match status" value="1"/>
</dbReference>
<gene>
    <name evidence="7" type="ORF">FPZ12_026715</name>
</gene>
<dbReference type="Pfam" id="PF00440">
    <property type="entry name" value="TetR_N"/>
    <property type="match status" value="1"/>
</dbReference>
<dbReference type="GO" id="GO:0003700">
    <property type="term" value="F:DNA-binding transcription factor activity"/>
    <property type="evidence" value="ECO:0007669"/>
    <property type="project" value="TreeGrafter"/>
</dbReference>
<dbReference type="RefSeq" id="WP_144757629.1">
    <property type="nucleotide sequence ID" value="NZ_VMNW02000046.1"/>
</dbReference>
<keyword evidence="4" id="KW-0804">Transcription</keyword>
<accession>A0A5N0UVB9</accession>